<dbReference type="AlphaFoldDB" id="A0A3B0QCE8"/>
<organism evidence="1 2">
    <name type="scientific">Mycoplasmopsis edwardii</name>
    <dbReference type="NCBI Taxonomy" id="53558"/>
    <lineage>
        <taxon>Bacteria</taxon>
        <taxon>Bacillati</taxon>
        <taxon>Mycoplasmatota</taxon>
        <taxon>Mycoplasmoidales</taxon>
        <taxon>Metamycoplasmataceae</taxon>
        <taxon>Mycoplasmopsis</taxon>
    </lineage>
</organism>
<dbReference type="KEGG" id="medw:NCTC10132_00847"/>
<name>A0A3B0QCE8_9BACT</name>
<accession>A0A3B0QCE8</accession>
<sequence>MIETFQGNFDEDTEFLHDTKGMKLKFKSNLQDKIEYKMRMC</sequence>
<dbReference type="Proteomes" id="UP000257559">
    <property type="component" value="Chromosome"/>
</dbReference>
<protein>
    <submittedName>
        <fullName evidence="1">Uncharacterized protein</fullName>
    </submittedName>
</protein>
<evidence type="ECO:0000313" key="1">
    <source>
        <dbReference type="EMBL" id="SYV97481.1"/>
    </source>
</evidence>
<keyword evidence="2" id="KW-1185">Reference proteome</keyword>
<dbReference type="EMBL" id="LS991951">
    <property type="protein sequence ID" value="SYV97481.1"/>
    <property type="molecule type" value="Genomic_DNA"/>
</dbReference>
<reference evidence="2" key="1">
    <citation type="submission" date="2018-06" db="EMBL/GenBank/DDBJ databases">
        <authorList>
            <consortium name="Pathogen Informatics"/>
        </authorList>
    </citation>
    <scope>NUCLEOTIDE SEQUENCE [LARGE SCALE GENOMIC DNA]</scope>
    <source>
        <strain evidence="2">NCTC10132</strain>
    </source>
</reference>
<evidence type="ECO:0000313" key="2">
    <source>
        <dbReference type="Proteomes" id="UP000257559"/>
    </source>
</evidence>
<gene>
    <name evidence="1" type="ORF">NCTC10132_00847</name>
</gene>
<proteinExistence type="predicted"/>